<dbReference type="STRING" id="9823.ENSSSCP00000070246"/>
<proteinExistence type="predicted"/>
<dbReference type="InterPro" id="IPR009078">
    <property type="entry name" value="Ferritin-like_SF"/>
</dbReference>
<evidence type="ECO:0008006" key="4">
    <source>
        <dbReference type="Google" id="ProtNLM"/>
    </source>
</evidence>
<evidence type="ECO:0000313" key="3">
    <source>
        <dbReference type="Proteomes" id="UP000008227"/>
    </source>
</evidence>
<dbReference type="GO" id="GO:0006879">
    <property type="term" value="P:intracellular iron ion homeostasis"/>
    <property type="evidence" value="ECO:0007669"/>
    <property type="project" value="InterPro"/>
</dbReference>
<dbReference type="Proteomes" id="UP000008227">
    <property type="component" value="Chromosome X"/>
</dbReference>
<evidence type="ECO:0000313" key="2">
    <source>
        <dbReference type="Ensembl" id="ENSSSCP00000070246.1"/>
    </source>
</evidence>
<dbReference type="SUPFAM" id="SSF47240">
    <property type="entry name" value="Ferritin-like"/>
    <property type="match status" value="1"/>
</dbReference>
<keyword evidence="1" id="KW-0408">Iron</keyword>
<organism evidence="2 3">
    <name type="scientific">Sus scrofa</name>
    <name type="common">Pig</name>
    <dbReference type="NCBI Taxonomy" id="9823"/>
    <lineage>
        <taxon>Eukaryota</taxon>
        <taxon>Metazoa</taxon>
        <taxon>Chordata</taxon>
        <taxon>Craniata</taxon>
        <taxon>Vertebrata</taxon>
        <taxon>Euteleostomi</taxon>
        <taxon>Mammalia</taxon>
        <taxon>Eutheria</taxon>
        <taxon>Laurasiatheria</taxon>
        <taxon>Artiodactyla</taxon>
        <taxon>Suina</taxon>
        <taxon>Suidae</taxon>
        <taxon>Sus</taxon>
    </lineage>
</organism>
<dbReference type="PANTHER" id="PTHR11431">
    <property type="entry name" value="FERRITIN"/>
    <property type="match status" value="1"/>
</dbReference>
<dbReference type="AlphaFoldDB" id="A0A5G2QZD3"/>
<dbReference type="GO" id="GO:0008198">
    <property type="term" value="F:ferrous iron binding"/>
    <property type="evidence" value="ECO:0000318"/>
    <property type="project" value="GO_Central"/>
</dbReference>
<feature type="binding site" evidence="1">
    <location>
        <position position="55"/>
    </location>
    <ligand>
        <name>Fe cation</name>
        <dbReference type="ChEBI" id="CHEBI:24875"/>
        <label>1</label>
    </ligand>
</feature>
<dbReference type="GO" id="GO:0006826">
    <property type="term" value="P:iron ion transport"/>
    <property type="evidence" value="ECO:0007669"/>
    <property type="project" value="InterPro"/>
</dbReference>
<protein>
    <recommendedName>
        <fullName evidence="4">Ferritin</fullName>
    </recommendedName>
</protein>
<keyword evidence="3" id="KW-1185">Reference proteome</keyword>
<dbReference type="GO" id="GO:0005737">
    <property type="term" value="C:cytoplasm"/>
    <property type="evidence" value="ECO:0000318"/>
    <property type="project" value="GO_Central"/>
</dbReference>
<reference evidence="2" key="4">
    <citation type="submission" date="2025-09" db="UniProtKB">
        <authorList>
            <consortium name="Ensembl"/>
        </authorList>
    </citation>
    <scope>IDENTIFICATION</scope>
</reference>
<dbReference type="Ensembl" id="ENSSSCT00000079277.1">
    <property type="protein sequence ID" value="ENSSSCP00000070246.1"/>
    <property type="gene ID" value="ENSSSCG00000044285.1"/>
</dbReference>
<dbReference type="InParanoid" id="A0A5G2QZD3"/>
<dbReference type="PANTHER" id="PTHR11431:SF97">
    <property type="entry name" value="FERRITIN HEAVY POLYPEPTIDE-LIKE 17-RELATED"/>
    <property type="match status" value="1"/>
</dbReference>
<accession>A0A5G2QZD3</accession>
<dbReference type="GeneTree" id="ENSGT00950000182841"/>
<name>A0A5G2QZD3_PIG</name>
<sequence>MTRTSSCSSHPRFRAAFPLALGPAPPALVITPPSQVRQNFHPECEAALNGHANLELHASYAYLLMELMSLQNRRGGRLCFRDIRKPDLEAWGAASGPCSAPCTWRSLRISTDGGGRCSMGPWKTKSVFPLQIMQGGRWSGAPHECWCLCIVKV</sequence>
<dbReference type="SMR" id="A0A5G2QZD3"/>
<dbReference type="InterPro" id="IPR012347">
    <property type="entry name" value="Ferritin-like"/>
</dbReference>
<dbReference type="Bgee" id="ENSSSCG00000044285">
    <property type="expression patterns" value="Expressed in oocyte and 3 other cell types or tissues"/>
</dbReference>
<dbReference type="InterPro" id="IPR001519">
    <property type="entry name" value="Ferritin"/>
</dbReference>
<reference evidence="2" key="3">
    <citation type="submission" date="2025-08" db="UniProtKB">
        <authorList>
            <consortium name="Ensembl"/>
        </authorList>
    </citation>
    <scope>IDENTIFICATION</scope>
</reference>
<keyword evidence="1" id="KW-0479">Metal-binding</keyword>
<evidence type="ECO:0000256" key="1">
    <source>
        <dbReference type="PIRSR" id="PIRSR601519-1"/>
    </source>
</evidence>
<reference evidence="2" key="2">
    <citation type="journal article" date="2020" name="Gigascience">
        <title>An improved pig reference genome sequence to enable pig genetics and genomics research.</title>
        <authorList>
            <person name="Warr A."/>
            <person name="Affara N."/>
            <person name="Aken B."/>
            <person name="Beiki H."/>
            <person name="Bickhart D.M."/>
            <person name="Billis K."/>
            <person name="Chow W."/>
            <person name="Eory L."/>
            <person name="Finlayson H.A."/>
            <person name="Flicek P."/>
            <person name="Giron C.G."/>
            <person name="Griffin D.K."/>
            <person name="Hall R."/>
            <person name="Hannum G."/>
            <person name="Hourlier T."/>
            <person name="Howe K."/>
            <person name="Hume D.A."/>
            <person name="Izuogu O."/>
            <person name="Kim K."/>
            <person name="Koren S."/>
            <person name="Liu H."/>
            <person name="Manchanda N."/>
            <person name="Martin F.J."/>
            <person name="Nonneman D.J."/>
            <person name="O'Connor R.E."/>
            <person name="Phillippy A.M."/>
            <person name="Rohrer G.A."/>
            <person name="Rosen B.D."/>
            <person name="Rund L.A."/>
            <person name="Sargent C.A."/>
            <person name="Schook L.B."/>
            <person name="Schroeder S.G."/>
            <person name="Schwartz A.S."/>
            <person name="Skinner B.M."/>
            <person name="Talbot R."/>
            <person name="Tseng E."/>
            <person name="Tuggle C.K."/>
            <person name="Watson M."/>
            <person name="Smith T.P.L."/>
            <person name="Archibald A.L."/>
        </authorList>
    </citation>
    <scope>NUCLEOTIDE SEQUENCE [LARGE SCALE GENOMIC DNA]</scope>
    <source>
        <strain evidence="2">Duroc</strain>
    </source>
</reference>
<reference evidence="3" key="1">
    <citation type="submission" date="2009-11" db="EMBL/GenBank/DDBJ databases">
        <authorList>
            <consortium name="Porcine genome sequencing project"/>
        </authorList>
    </citation>
    <scope>NUCLEOTIDE SEQUENCE [LARGE SCALE GENOMIC DNA]</scope>
    <source>
        <strain evidence="3">Duroc</strain>
    </source>
</reference>
<dbReference type="Gene3D" id="1.20.1260.10">
    <property type="match status" value="1"/>
</dbReference>
<dbReference type="GO" id="GO:0008199">
    <property type="term" value="F:ferric iron binding"/>
    <property type="evidence" value="ECO:0000318"/>
    <property type="project" value="GO_Central"/>
</dbReference>